<reference evidence="2" key="1">
    <citation type="submission" date="2014-12" db="EMBL/GenBank/DDBJ databases">
        <title>Insight into the proteome of Arion vulgaris.</title>
        <authorList>
            <person name="Aradska J."/>
            <person name="Bulat T."/>
            <person name="Smidak R."/>
            <person name="Sarate P."/>
            <person name="Gangsoo J."/>
            <person name="Sialana F."/>
            <person name="Bilban M."/>
            <person name="Lubec G."/>
        </authorList>
    </citation>
    <scope>NUCLEOTIDE SEQUENCE</scope>
    <source>
        <tissue evidence="2">Skin</tissue>
    </source>
</reference>
<gene>
    <name evidence="2" type="primary">ORF82550</name>
    <name evidence="1" type="synonym">ORF82535</name>
</gene>
<protein>
    <submittedName>
        <fullName evidence="2">Uncharacterized protein</fullName>
    </submittedName>
</protein>
<organism evidence="2">
    <name type="scientific">Arion vulgaris</name>
    <dbReference type="NCBI Taxonomy" id="1028688"/>
    <lineage>
        <taxon>Eukaryota</taxon>
        <taxon>Metazoa</taxon>
        <taxon>Spiralia</taxon>
        <taxon>Lophotrochozoa</taxon>
        <taxon>Mollusca</taxon>
        <taxon>Gastropoda</taxon>
        <taxon>Heterobranchia</taxon>
        <taxon>Euthyneura</taxon>
        <taxon>Panpulmonata</taxon>
        <taxon>Eupulmonata</taxon>
        <taxon>Stylommatophora</taxon>
        <taxon>Helicina</taxon>
        <taxon>Arionoidea</taxon>
        <taxon>Arionidae</taxon>
        <taxon>Arion</taxon>
    </lineage>
</organism>
<evidence type="ECO:0000313" key="1">
    <source>
        <dbReference type="EMBL" id="CEK72472.1"/>
    </source>
</evidence>
<dbReference type="EMBL" id="HACG01025610">
    <property type="protein sequence ID" value="CEK72475.1"/>
    <property type="molecule type" value="Transcribed_RNA"/>
</dbReference>
<name>A0A0B6ZXL8_9EUPU</name>
<accession>A0A0B6ZXL8</accession>
<sequence length="61" mass="7316">MYMLALDWPLQQYLDLLSIKSHHHQLCLPQPYADEITEENSVDMIFFLTSYRTLKLLKLVF</sequence>
<dbReference type="AlphaFoldDB" id="A0A0B6ZXL8"/>
<evidence type="ECO:0000313" key="2">
    <source>
        <dbReference type="EMBL" id="CEK72475.1"/>
    </source>
</evidence>
<dbReference type="EMBL" id="HACG01025607">
    <property type="protein sequence ID" value="CEK72472.1"/>
    <property type="molecule type" value="Transcribed_RNA"/>
</dbReference>
<proteinExistence type="predicted"/>